<dbReference type="GO" id="GO:0051666">
    <property type="term" value="P:actin cortical patch localization"/>
    <property type="evidence" value="ECO:0007669"/>
    <property type="project" value="TreeGrafter"/>
</dbReference>
<feature type="compositionally biased region" description="Gly residues" evidence="4">
    <location>
        <begin position="316"/>
        <end position="330"/>
    </location>
</feature>
<dbReference type="FunFam" id="2.30.30.40:FF:000100">
    <property type="entry name" value="SH3 domain-containing YSC84-like protein 1"/>
    <property type="match status" value="1"/>
</dbReference>
<gene>
    <name evidence="6" type="ORF">INT45_011601</name>
</gene>
<dbReference type="InterPro" id="IPR001452">
    <property type="entry name" value="SH3_domain"/>
</dbReference>
<evidence type="ECO:0000259" key="5">
    <source>
        <dbReference type="PROSITE" id="PS50002"/>
    </source>
</evidence>
<keyword evidence="2 3" id="KW-0728">SH3 domain</keyword>
<dbReference type="OrthoDB" id="443981at2759"/>
<dbReference type="InterPro" id="IPR036028">
    <property type="entry name" value="SH3-like_dom_sf"/>
</dbReference>
<accession>A0A8H7S4Z3</accession>
<dbReference type="Pfam" id="PF04366">
    <property type="entry name" value="Ysc84"/>
    <property type="match status" value="1"/>
</dbReference>
<sequence>MPFQINNPLPMSLASECRKAGRILNAFIDPGQGLDKIIPSNILANAKGLAIFTVLKAGFLFSGRAGSGLVIASVDNSFLLHMQEKIANIISIAWSAPGAIMTGGMGFGGQVGAELTDFVMVLNTTAAVKTFMHHGSITLGGNVSVAAGPVGRNAEASGTASLKSVAAVYSYSKTRGLFAGVSLEGSVIIERFDANAKMYGRKVSSRDLLNGTIPPPPQADSLYRALDTRFHNRSTVGDYNYGGGAGLNRSATTGGRFAFMDGSNNSSRENFNSNDSGYGGYGGSGGGLSRSNTMYNNQPVYGETYVDKDASSFSRGNGGGGGGYGGGYGSSLGFDDTPTPPESRRSNEARARALFNFPGEQDGDLPFRKGDIITVTKKTDTQHDWWTGTLNSRTGIFPANFVELL</sequence>
<dbReference type="PROSITE" id="PS50002">
    <property type="entry name" value="SH3"/>
    <property type="match status" value="1"/>
</dbReference>
<dbReference type="GO" id="GO:0035091">
    <property type="term" value="F:phosphatidylinositol binding"/>
    <property type="evidence" value="ECO:0007669"/>
    <property type="project" value="TreeGrafter"/>
</dbReference>
<proteinExistence type="inferred from homology"/>
<dbReference type="SUPFAM" id="SSF50044">
    <property type="entry name" value="SH3-domain"/>
    <property type="match status" value="1"/>
</dbReference>
<keyword evidence="7" id="KW-1185">Reference proteome</keyword>
<dbReference type="PANTHER" id="PTHR15629">
    <property type="entry name" value="SH3YL1 PROTEIN"/>
    <property type="match status" value="1"/>
</dbReference>
<dbReference type="PANTHER" id="PTHR15629:SF2">
    <property type="entry name" value="SH3 DOMAIN-CONTAINING YSC84-LIKE PROTEIN 1"/>
    <property type="match status" value="1"/>
</dbReference>
<dbReference type="GO" id="GO:0051015">
    <property type="term" value="F:actin filament binding"/>
    <property type="evidence" value="ECO:0007669"/>
    <property type="project" value="TreeGrafter"/>
</dbReference>
<dbReference type="CDD" id="cd11842">
    <property type="entry name" value="SH3_Ysc84p_like"/>
    <property type="match status" value="1"/>
</dbReference>
<dbReference type="CDD" id="cd11525">
    <property type="entry name" value="SYLF_SH3YL1_like"/>
    <property type="match status" value="1"/>
</dbReference>
<dbReference type="GO" id="GO:0051017">
    <property type="term" value="P:actin filament bundle assembly"/>
    <property type="evidence" value="ECO:0007669"/>
    <property type="project" value="TreeGrafter"/>
</dbReference>
<evidence type="ECO:0000256" key="1">
    <source>
        <dbReference type="ARBA" id="ARBA00007761"/>
    </source>
</evidence>
<dbReference type="AlphaFoldDB" id="A0A8H7S4Z3"/>
<dbReference type="PRINTS" id="PR00452">
    <property type="entry name" value="SH3DOMAIN"/>
</dbReference>
<name>A0A8H7S4Z3_9FUNG</name>
<dbReference type="InterPro" id="IPR033643">
    <property type="entry name" value="SYLF_SH3YL1-like"/>
</dbReference>
<evidence type="ECO:0000256" key="3">
    <source>
        <dbReference type="PROSITE-ProRule" id="PRU00192"/>
    </source>
</evidence>
<evidence type="ECO:0000313" key="6">
    <source>
        <dbReference type="EMBL" id="KAG2222791.1"/>
    </source>
</evidence>
<dbReference type="SMART" id="SM00326">
    <property type="entry name" value="SH3"/>
    <property type="match status" value="1"/>
</dbReference>
<dbReference type="GO" id="GO:0030479">
    <property type="term" value="C:actin cortical patch"/>
    <property type="evidence" value="ECO:0007669"/>
    <property type="project" value="TreeGrafter"/>
</dbReference>
<feature type="domain" description="SH3" evidence="5">
    <location>
        <begin position="346"/>
        <end position="405"/>
    </location>
</feature>
<organism evidence="6 7">
    <name type="scientific">Circinella minor</name>
    <dbReference type="NCBI Taxonomy" id="1195481"/>
    <lineage>
        <taxon>Eukaryota</taxon>
        <taxon>Fungi</taxon>
        <taxon>Fungi incertae sedis</taxon>
        <taxon>Mucoromycota</taxon>
        <taxon>Mucoromycotina</taxon>
        <taxon>Mucoromycetes</taxon>
        <taxon>Mucorales</taxon>
        <taxon>Lichtheimiaceae</taxon>
        <taxon>Circinella</taxon>
    </lineage>
</organism>
<dbReference type="Proteomes" id="UP000646827">
    <property type="component" value="Unassembled WGS sequence"/>
</dbReference>
<evidence type="ECO:0000256" key="4">
    <source>
        <dbReference type="SAM" id="MobiDB-lite"/>
    </source>
</evidence>
<comment type="caution">
    <text evidence="6">The sequence shown here is derived from an EMBL/GenBank/DDBJ whole genome shotgun (WGS) entry which is preliminary data.</text>
</comment>
<reference evidence="6 7" key="1">
    <citation type="submission" date="2020-12" db="EMBL/GenBank/DDBJ databases">
        <title>Metabolic potential, ecology and presence of endohyphal bacteria is reflected in genomic diversity of Mucoromycotina.</title>
        <authorList>
            <person name="Muszewska A."/>
            <person name="Okrasinska A."/>
            <person name="Steczkiewicz K."/>
            <person name="Drgas O."/>
            <person name="Orlowska M."/>
            <person name="Perlinska-Lenart U."/>
            <person name="Aleksandrzak-Piekarczyk T."/>
            <person name="Szatraj K."/>
            <person name="Zielenkiewicz U."/>
            <person name="Pilsyk S."/>
            <person name="Malc E."/>
            <person name="Mieczkowski P."/>
            <person name="Kruszewska J.S."/>
            <person name="Biernat P."/>
            <person name="Pawlowska J."/>
        </authorList>
    </citation>
    <scope>NUCLEOTIDE SEQUENCE [LARGE SCALE GENOMIC DNA]</scope>
    <source>
        <strain evidence="6 7">CBS 142.35</strain>
    </source>
</reference>
<dbReference type="Pfam" id="PF00018">
    <property type="entry name" value="SH3_1"/>
    <property type="match status" value="1"/>
</dbReference>
<evidence type="ECO:0000256" key="2">
    <source>
        <dbReference type="ARBA" id="ARBA00022443"/>
    </source>
</evidence>
<protein>
    <recommendedName>
        <fullName evidence="5">SH3 domain-containing protein</fullName>
    </recommendedName>
</protein>
<comment type="similarity">
    <text evidence="1">Belongs to the SH3YL1 family.</text>
</comment>
<feature type="region of interest" description="Disordered" evidence="4">
    <location>
        <begin position="312"/>
        <end position="346"/>
    </location>
</feature>
<dbReference type="Gene3D" id="2.30.30.40">
    <property type="entry name" value="SH3 Domains"/>
    <property type="match status" value="1"/>
</dbReference>
<dbReference type="InterPro" id="IPR007461">
    <property type="entry name" value="Ysc84_actin-binding"/>
</dbReference>
<dbReference type="EMBL" id="JAEPRB010000074">
    <property type="protein sequence ID" value="KAG2222791.1"/>
    <property type="molecule type" value="Genomic_DNA"/>
</dbReference>
<evidence type="ECO:0000313" key="7">
    <source>
        <dbReference type="Proteomes" id="UP000646827"/>
    </source>
</evidence>
<dbReference type="InterPro" id="IPR051702">
    <property type="entry name" value="SH3_domain_YSC84-like"/>
</dbReference>